<feature type="transmembrane region" description="Helical" evidence="1">
    <location>
        <begin position="153"/>
        <end position="174"/>
    </location>
</feature>
<dbReference type="EMBL" id="JASPKY010000260">
    <property type="protein sequence ID" value="KAK9712635.1"/>
    <property type="molecule type" value="Genomic_DNA"/>
</dbReference>
<dbReference type="Proteomes" id="UP001458880">
    <property type="component" value="Unassembled WGS sequence"/>
</dbReference>
<feature type="transmembrane region" description="Helical" evidence="1">
    <location>
        <begin position="180"/>
        <end position="200"/>
    </location>
</feature>
<dbReference type="Gene3D" id="1.20.1280.290">
    <property type="match status" value="1"/>
</dbReference>
<keyword evidence="3" id="KW-1185">Reference proteome</keyword>
<protein>
    <submittedName>
        <fullName evidence="2">Sugar efflux transporter for intercellular exchange</fullName>
    </submittedName>
</protein>
<gene>
    <name evidence="2" type="ORF">QE152_g24797</name>
</gene>
<dbReference type="AlphaFoldDB" id="A0AAW1K5X2"/>
<evidence type="ECO:0000313" key="3">
    <source>
        <dbReference type="Proteomes" id="UP001458880"/>
    </source>
</evidence>
<feature type="transmembrane region" description="Helical" evidence="1">
    <location>
        <begin position="21"/>
        <end position="48"/>
    </location>
</feature>
<comment type="caution">
    <text evidence="2">The sequence shown here is derived from an EMBL/GenBank/DDBJ whole genome shotgun (WGS) entry which is preliminary data.</text>
</comment>
<feature type="transmembrane region" description="Helical" evidence="1">
    <location>
        <begin position="92"/>
        <end position="110"/>
    </location>
</feature>
<keyword evidence="1" id="KW-0812">Transmembrane</keyword>
<accession>A0AAW1K5X2</accession>
<reference evidence="2 3" key="1">
    <citation type="journal article" date="2024" name="BMC Genomics">
        <title>De novo assembly and annotation of Popillia japonica's genome with initial clues to its potential as an invasive pest.</title>
        <authorList>
            <person name="Cucini C."/>
            <person name="Boschi S."/>
            <person name="Funari R."/>
            <person name="Cardaioli E."/>
            <person name="Iannotti N."/>
            <person name="Marturano G."/>
            <person name="Paoli F."/>
            <person name="Bruttini M."/>
            <person name="Carapelli A."/>
            <person name="Frati F."/>
            <person name="Nardi F."/>
        </authorList>
    </citation>
    <scope>NUCLEOTIDE SEQUENCE [LARGE SCALE GENOMIC DNA]</scope>
    <source>
        <strain evidence="2">DMR45628</strain>
    </source>
</reference>
<evidence type="ECO:0000313" key="2">
    <source>
        <dbReference type="EMBL" id="KAK9712635.1"/>
    </source>
</evidence>
<keyword evidence="1" id="KW-1133">Transmembrane helix</keyword>
<feature type="transmembrane region" description="Helical" evidence="1">
    <location>
        <begin position="122"/>
        <end position="141"/>
    </location>
</feature>
<name>A0AAW1K5X2_POPJA</name>
<evidence type="ECO:0000256" key="1">
    <source>
        <dbReference type="SAM" id="Phobius"/>
    </source>
</evidence>
<proteinExistence type="predicted"/>
<dbReference type="InterPro" id="IPR004316">
    <property type="entry name" value="SWEET_rpt"/>
</dbReference>
<keyword evidence="1" id="KW-0472">Membrane</keyword>
<organism evidence="2 3">
    <name type="scientific">Popillia japonica</name>
    <name type="common">Japanese beetle</name>
    <dbReference type="NCBI Taxonomy" id="7064"/>
    <lineage>
        <taxon>Eukaryota</taxon>
        <taxon>Metazoa</taxon>
        <taxon>Ecdysozoa</taxon>
        <taxon>Arthropoda</taxon>
        <taxon>Hexapoda</taxon>
        <taxon>Insecta</taxon>
        <taxon>Pterygota</taxon>
        <taxon>Neoptera</taxon>
        <taxon>Endopterygota</taxon>
        <taxon>Coleoptera</taxon>
        <taxon>Polyphaga</taxon>
        <taxon>Scarabaeiformia</taxon>
        <taxon>Scarabaeidae</taxon>
        <taxon>Rutelinae</taxon>
        <taxon>Popillia</taxon>
    </lineage>
</organism>
<sequence>MEYVSKLLVEMELARTYLKPYTHTIGMFAAIPSVLLHLTGLIPCYYMYKCHEPQGFPSDMFFANVFIAALGMIMASLISDPLLLVTNIKNDIITPAFMYAAAITVLFGYTNYESATLVVNRFGIIQTVLVMLVHLYPYLDLKKRIQYEEESPTPLPIILLSVCILTLWILYGIATNNIFVVAQNLGSIFLCCIQLMYNIMYSEMRH</sequence>
<dbReference type="Pfam" id="PF03083">
    <property type="entry name" value="MtN3_slv"/>
    <property type="match status" value="1"/>
</dbReference>
<dbReference type="GO" id="GO:0016020">
    <property type="term" value="C:membrane"/>
    <property type="evidence" value="ECO:0007669"/>
    <property type="project" value="InterPro"/>
</dbReference>
<feature type="transmembrane region" description="Helical" evidence="1">
    <location>
        <begin position="60"/>
        <end position="85"/>
    </location>
</feature>